<dbReference type="GO" id="GO:0006777">
    <property type="term" value="P:Mo-molybdopterin cofactor biosynthetic process"/>
    <property type="evidence" value="ECO:0007669"/>
    <property type="project" value="InterPro"/>
</dbReference>
<dbReference type="SUPFAM" id="SSF52540">
    <property type="entry name" value="P-loop containing nucleoside triphosphate hydrolases"/>
    <property type="match status" value="1"/>
</dbReference>
<dbReference type="AlphaFoldDB" id="A0A7C4NMF5"/>
<dbReference type="GO" id="GO:0051539">
    <property type="term" value="F:4 iron, 4 sulfur cluster binding"/>
    <property type="evidence" value="ECO:0007669"/>
    <property type="project" value="UniProtKB-KW"/>
</dbReference>
<dbReference type="Pfam" id="PF03205">
    <property type="entry name" value="MobB"/>
    <property type="match status" value="1"/>
</dbReference>
<dbReference type="Pfam" id="PF04060">
    <property type="entry name" value="FeS"/>
    <property type="match status" value="1"/>
</dbReference>
<dbReference type="InterPro" id="IPR004435">
    <property type="entry name" value="MobB_dom"/>
</dbReference>
<dbReference type="PANTHER" id="PTHR40072:SF1">
    <property type="entry name" value="MOLYBDOPTERIN-GUANINE DINUCLEOTIDE BIOSYNTHESIS ADAPTER PROTEIN"/>
    <property type="match status" value="1"/>
</dbReference>
<dbReference type="EMBL" id="DTCK01000034">
    <property type="protein sequence ID" value="HGQ36074.1"/>
    <property type="molecule type" value="Genomic_DNA"/>
</dbReference>
<dbReference type="Gene3D" id="3.40.50.300">
    <property type="entry name" value="P-loop containing nucleotide triphosphate hydrolases"/>
    <property type="match status" value="1"/>
</dbReference>
<evidence type="ECO:0000256" key="3">
    <source>
        <dbReference type="ARBA" id="ARBA00023004"/>
    </source>
</evidence>
<dbReference type="EMBL" id="DTBD01000062">
    <property type="protein sequence ID" value="HGQ64942.1"/>
    <property type="molecule type" value="Genomic_DNA"/>
</dbReference>
<name>A0A7C4NMF5_9CREN</name>
<keyword evidence="3" id="KW-0408">Iron</keyword>
<dbReference type="InterPro" id="IPR007202">
    <property type="entry name" value="4Fe-4S_dom"/>
</dbReference>
<evidence type="ECO:0000313" key="6">
    <source>
        <dbReference type="EMBL" id="HGQ36074.1"/>
    </source>
</evidence>
<gene>
    <name evidence="7" type="ORF">ENU08_06840</name>
    <name evidence="6" type="ORF">ENU41_05285</name>
</gene>
<evidence type="ECO:0000256" key="1">
    <source>
        <dbReference type="ARBA" id="ARBA00022485"/>
    </source>
</evidence>
<dbReference type="PROSITE" id="PS51656">
    <property type="entry name" value="4FE4S"/>
    <property type="match status" value="1"/>
</dbReference>
<evidence type="ECO:0000256" key="2">
    <source>
        <dbReference type="ARBA" id="ARBA00022723"/>
    </source>
</evidence>
<sequence>MKRNMISPYIIRFVSPKAGVGKTFVASTVVNLLKGKGYVVGVVKHCSHGLDLEDKDSHVYVLKGADIVIASSSGLGVLYRKAWVDSLSHVLGYINTPIIIVEGFKEDDIGDVVVVAEDIDEAQKIGLEQNVIAYAVKNVGEGRKNLKIPVFTFNEVEGLARFIEDRTINYIYNQLPQTNCGYCGFNSCKSLVNAYVKGLALGCAVKTDIRLVVNGKDIELNPFIKKLLKSIVIGFVDVLKGIPKERREIVIELKE</sequence>
<dbReference type="PANTHER" id="PTHR40072">
    <property type="entry name" value="MOLYBDOPTERIN-GUANINE DINUCLEOTIDE BIOSYNTHESIS ADAPTER PROTEIN-RELATED"/>
    <property type="match status" value="1"/>
</dbReference>
<feature type="domain" description="4Fe-4S" evidence="5">
    <location>
        <begin position="162"/>
        <end position="222"/>
    </location>
</feature>
<dbReference type="InterPro" id="IPR052539">
    <property type="entry name" value="MGD_biosynthesis_adapter"/>
</dbReference>
<dbReference type="InterPro" id="IPR027417">
    <property type="entry name" value="P-loop_NTPase"/>
</dbReference>
<protein>
    <recommendedName>
        <fullName evidence="5">4Fe-4S domain-containing protein</fullName>
    </recommendedName>
</protein>
<keyword evidence="4" id="KW-0411">Iron-sulfur</keyword>
<accession>A0A7C4NMF5</accession>
<comment type="caution">
    <text evidence="7">The sequence shown here is derived from an EMBL/GenBank/DDBJ whole genome shotgun (WGS) entry which is preliminary data.</text>
</comment>
<reference evidence="7" key="1">
    <citation type="journal article" date="2020" name="mSystems">
        <title>Genome- and Community-Level Interaction Insights into Carbon Utilization and Element Cycling Functions of Hydrothermarchaeota in Hydrothermal Sediment.</title>
        <authorList>
            <person name="Zhou Z."/>
            <person name="Liu Y."/>
            <person name="Xu W."/>
            <person name="Pan J."/>
            <person name="Luo Z.H."/>
            <person name="Li M."/>
        </authorList>
    </citation>
    <scope>NUCLEOTIDE SEQUENCE [LARGE SCALE GENOMIC DNA]</scope>
    <source>
        <strain evidence="7">SpSt-637</strain>
        <strain evidence="6">SpSt-667</strain>
    </source>
</reference>
<dbReference type="Gene3D" id="1.10.15.40">
    <property type="entry name" value="Electron transport complex subunit B, putative Fe-S cluster"/>
    <property type="match status" value="1"/>
</dbReference>
<evidence type="ECO:0000256" key="4">
    <source>
        <dbReference type="ARBA" id="ARBA00023014"/>
    </source>
</evidence>
<evidence type="ECO:0000259" key="5">
    <source>
        <dbReference type="PROSITE" id="PS51656"/>
    </source>
</evidence>
<keyword evidence="2" id="KW-0479">Metal-binding</keyword>
<proteinExistence type="predicted"/>
<keyword evidence="1" id="KW-0004">4Fe-4S</keyword>
<evidence type="ECO:0000313" key="7">
    <source>
        <dbReference type="EMBL" id="HGQ64942.1"/>
    </source>
</evidence>
<dbReference type="GO" id="GO:0005525">
    <property type="term" value="F:GTP binding"/>
    <property type="evidence" value="ECO:0007669"/>
    <property type="project" value="InterPro"/>
</dbReference>
<dbReference type="GO" id="GO:0046872">
    <property type="term" value="F:metal ion binding"/>
    <property type="evidence" value="ECO:0007669"/>
    <property type="project" value="UniProtKB-KW"/>
</dbReference>
<organism evidence="7">
    <name type="scientific">Ignisphaera aggregans</name>
    <dbReference type="NCBI Taxonomy" id="334771"/>
    <lineage>
        <taxon>Archaea</taxon>
        <taxon>Thermoproteota</taxon>
        <taxon>Thermoprotei</taxon>
        <taxon>Desulfurococcales</taxon>
        <taxon>Desulfurococcaceae</taxon>
        <taxon>Ignisphaera</taxon>
    </lineage>
</organism>